<dbReference type="PANTHER" id="PTHR35089:SF1">
    <property type="entry name" value="CHAPERONE PROTEIN SKP"/>
    <property type="match status" value="1"/>
</dbReference>
<name>A0A150WM03_BDEBC</name>
<keyword evidence="6" id="KW-1185">Reference proteome</keyword>
<comment type="similarity">
    <text evidence="1">Belongs to the Skp family.</text>
</comment>
<feature type="signal peptide" evidence="4">
    <location>
        <begin position="1"/>
        <end position="19"/>
    </location>
</feature>
<evidence type="ECO:0000256" key="3">
    <source>
        <dbReference type="SAM" id="Coils"/>
    </source>
</evidence>
<organism evidence="5 6">
    <name type="scientific">Bdellovibrio bacteriovorus</name>
    <dbReference type="NCBI Taxonomy" id="959"/>
    <lineage>
        <taxon>Bacteria</taxon>
        <taxon>Pseudomonadati</taxon>
        <taxon>Bdellovibrionota</taxon>
        <taxon>Bdellovibrionia</taxon>
        <taxon>Bdellovibrionales</taxon>
        <taxon>Pseudobdellovibrionaceae</taxon>
        <taxon>Bdellovibrio</taxon>
    </lineage>
</organism>
<dbReference type="InterPro" id="IPR005632">
    <property type="entry name" value="Chaperone_Skp"/>
</dbReference>
<accession>A0A150WM03</accession>
<dbReference type="GO" id="GO:0051082">
    <property type="term" value="F:unfolded protein binding"/>
    <property type="evidence" value="ECO:0007669"/>
    <property type="project" value="InterPro"/>
</dbReference>
<dbReference type="InterPro" id="IPR024930">
    <property type="entry name" value="Skp_dom_sf"/>
</dbReference>
<dbReference type="EMBL" id="LUKE01000002">
    <property type="protein sequence ID" value="KYG64964.1"/>
    <property type="molecule type" value="Genomic_DNA"/>
</dbReference>
<sequence length="166" mass="18633">MKNMMIALGLLLAASFANAESKIGYVDMQKAIQTTAAGKKAKAELEGEFNKKKKDLEKKEADLKKMGEDLEKKKSVLSEDALGKKQAEFQDEMLKYRDIVGKSQVEIQKKERELTAPILDKMKKVIAKLAKEKGFTVVLENSQMVLYAVPEADMTDDVIKAFDKEK</sequence>
<dbReference type="SUPFAM" id="SSF111384">
    <property type="entry name" value="OmpH-like"/>
    <property type="match status" value="1"/>
</dbReference>
<reference evidence="5 6" key="1">
    <citation type="submission" date="2016-03" db="EMBL/GenBank/DDBJ databases">
        <authorList>
            <person name="Ploux O."/>
        </authorList>
    </citation>
    <scope>NUCLEOTIDE SEQUENCE [LARGE SCALE GENOMIC DNA]</scope>
    <source>
        <strain evidence="5 6">R0</strain>
    </source>
</reference>
<evidence type="ECO:0000256" key="2">
    <source>
        <dbReference type="ARBA" id="ARBA00022729"/>
    </source>
</evidence>
<dbReference type="SMART" id="SM00935">
    <property type="entry name" value="OmpH"/>
    <property type="match status" value="1"/>
</dbReference>
<dbReference type="GO" id="GO:0005829">
    <property type="term" value="C:cytosol"/>
    <property type="evidence" value="ECO:0007669"/>
    <property type="project" value="TreeGrafter"/>
</dbReference>
<gene>
    <name evidence="5" type="ORF">AZI86_12275</name>
</gene>
<proteinExistence type="inferred from homology"/>
<protein>
    <recommendedName>
        <fullName evidence="7">Outer membrane protein</fullName>
    </recommendedName>
</protein>
<feature type="chain" id="PRO_5007573208" description="Outer membrane protein" evidence="4">
    <location>
        <begin position="20"/>
        <end position="166"/>
    </location>
</feature>
<dbReference type="Proteomes" id="UP000075320">
    <property type="component" value="Unassembled WGS sequence"/>
</dbReference>
<dbReference type="Pfam" id="PF03938">
    <property type="entry name" value="OmpH"/>
    <property type="match status" value="1"/>
</dbReference>
<dbReference type="AlphaFoldDB" id="A0A150WM03"/>
<keyword evidence="2 4" id="KW-0732">Signal</keyword>
<feature type="coiled-coil region" evidence="3">
    <location>
        <begin position="42"/>
        <end position="76"/>
    </location>
</feature>
<evidence type="ECO:0000313" key="5">
    <source>
        <dbReference type="EMBL" id="KYG64964.1"/>
    </source>
</evidence>
<dbReference type="RefSeq" id="WP_061835476.1">
    <property type="nucleotide sequence ID" value="NZ_LUKE01000002.1"/>
</dbReference>
<evidence type="ECO:0000256" key="4">
    <source>
        <dbReference type="SAM" id="SignalP"/>
    </source>
</evidence>
<evidence type="ECO:0000256" key="1">
    <source>
        <dbReference type="ARBA" id="ARBA00009091"/>
    </source>
</evidence>
<dbReference type="PANTHER" id="PTHR35089">
    <property type="entry name" value="CHAPERONE PROTEIN SKP"/>
    <property type="match status" value="1"/>
</dbReference>
<keyword evidence="3" id="KW-0175">Coiled coil</keyword>
<evidence type="ECO:0000313" key="6">
    <source>
        <dbReference type="Proteomes" id="UP000075320"/>
    </source>
</evidence>
<evidence type="ECO:0008006" key="7">
    <source>
        <dbReference type="Google" id="ProtNLM"/>
    </source>
</evidence>
<dbReference type="OrthoDB" id="5294547at2"/>
<dbReference type="GO" id="GO:0050821">
    <property type="term" value="P:protein stabilization"/>
    <property type="evidence" value="ECO:0007669"/>
    <property type="project" value="TreeGrafter"/>
</dbReference>
<dbReference type="Gene3D" id="3.30.910.20">
    <property type="entry name" value="Skp domain"/>
    <property type="match status" value="1"/>
</dbReference>
<comment type="caution">
    <text evidence="5">The sequence shown here is derived from an EMBL/GenBank/DDBJ whole genome shotgun (WGS) entry which is preliminary data.</text>
</comment>